<dbReference type="STRING" id="553466.SAMN04487950_1875"/>
<organism evidence="1 2">
    <name type="scientific">Halogranum rubrum</name>
    <dbReference type="NCBI Taxonomy" id="553466"/>
    <lineage>
        <taxon>Archaea</taxon>
        <taxon>Methanobacteriati</taxon>
        <taxon>Methanobacteriota</taxon>
        <taxon>Stenosarchaea group</taxon>
        <taxon>Halobacteria</taxon>
        <taxon>Halobacteriales</taxon>
        <taxon>Haloferacaceae</taxon>
    </lineage>
</organism>
<sequence length="70" mass="7996">MAADRRAGTTALDRLRTHYDSVDMVCPKCGYEDTDGKWRSEMNGSRVDYQHLCPSCGAIRRRTIRLDSTE</sequence>
<gene>
    <name evidence="1" type="ORF">SAMN04487950_1875</name>
</gene>
<dbReference type="Proteomes" id="UP000199607">
    <property type="component" value="Unassembled WGS sequence"/>
</dbReference>
<reference evidence="2" key="1">
    <citation type="submission" date="2016-10" db="EMBL/GenBank/DDBJ databases">
        <authorList>
            <person name="Varghese N."/>
            <person name="Submissions S."/>
        </authorList>
    </citation>
    <scope>NUCLEOTIDE SEQUENCE [LARGE SCALE GENOMIC DNA]</scope>
    <source>
        <strain evidence="2">CGMCC 1.7738</strain>
    </source>
</reference>
<evidence type="ECO:0000313" key="2">
    <source>
        <dbReference type="Proteomes" id="UP000199607"/>
    </source>
</evidence>
<dbReference type="EMBL" id="FOTC01000002">
    <property type="protein sequence ID" value="SFL00360.1"/>
    <property type="molecule type" value="Genomic_DNA"/>
</dbReference>
<evidence type="ECO:0000313" key="1">
    <source>
        <dbReference type="EMBL" id="SFL00360.1"/>
    </source>
</evidence>
<accession>A0A1I4E5Y9</accession>
<keyword evidence="2" id="KW-1185">Reference proteome</keyword>
<dbReference type="RefSeq" id="WP_089868736.1">
    <property type="nucleotide sequence ID" value="NZ_FOTC01000002.1"/>
</dbReference>
<dbReference type="NCBIfam" id="NF041911">
    <property type="entry name" value="HVO_0649"/>
    <property type="match status" value="1"/>
</dbReference>
<protein>
    <recommendedName>
        <fullName evidence="3">Small CPxCG-related zinc finger protein</fullName>
    </recommendedName>
</protein>
<proteinExistence type="predicted"/>
<evidence type="ECO:0008006" key="3">
    <source>
        <dbReference type="Google" id="ProtNLM"/>
    </source>
</evidence>
<name>A0A1I4E5Y9_9EURY</name>
<dbReference type="InterPro" id="IPR049696">
    <property type="entry name" value="HVO_0649-like"/>
</dbReference>
<dbReference type="AlphaFoldDB" id="A0A1I4E5Y9"/>